<organism evidence="1 2">
    <name type="scientific">Paenibacillus rhizovicinus</name>
    <dbReference type="NCBI Taxonomy" id="2704463"/>
    <lineage>
        <taxon>Bacteria</taxon>
        <taxon>Bacillati</taxon>
        <taxon>Bacillota</taxon>
        <taxon>Bacilli</taxon>
        <taxon>Bacillales</taxon>
        <taxon>Paenibacillaceae</taxon>
        <taxon>Paenibacillus</taxon>
    </lineage>
</organism>
<dbReference type="KEGG" id="prz:GZH47_00020"/>
<protein>
    <submittedName>
        <fullName evidence="1">Uncharacterized protein</fullName>
    </submittedName>
</protein>
<reference evidence="1 2" key="1">
    <citation type="submission" date="2020-02" db="EMBL/GenBank/DDBJ databases">
        <title>Paenibacillus sp. nov., isolated from rhizosphere soil of tomato.</title>
        <authorList>
            <person name="Weon H.-Y."/>
            <person name="Lee S.A."/>
        </authorList>
    </citation>
    <scope>NUCLEOTIDE SEQUENCE [LARGE SCALE GENOMIC DNA]</scope>
    <source>
        <strain evidence="1 2">14171R-81</strain>
    </source>
</reference>
<name>A0A6C0NT45_9BACL</name>
<sequence>MVIAHLISLSGNADSKKIIVDGFFSVEILQRISEYNRVVFLLSSEEVVRREYFNRDCKRDMYECINGLRYPEAAFENVSWSGLPTAAAPFLVKPNEQNNATLLLNPTFIIQCQALGIGGIA</sequence>
<evidence type="ECO:0000313" key="1">
    <source>
        <dbReference type="EMBL" id="QHW29370.1"/>
    </source>
</evidence>
<dbReference type="EMBL" id="CP048286">
    <property type="protein sequence ID" value="QHW29370.1"/>
    <property type="molecule type" value="Genomic_DNA"/>
</dbReference>
<dbReference type="Proteomes" id="UP000479114">
    <property type="component" value="Chromosome"/>
</dbReference>
<gene>
    <name evidence="1" type="ORF">GZH47_00020</name>
</gene>
<keyword evidence="2" id="KW-1185">Reference proteome</keyword>
<evidence type="ECO:0000313" key="2">
    <source>
        <dbReference type="Proteomes" id="UP000479114"/>
    </source>
</evidence>
<dbReference type="RefSeq" id="WP_162637940.1">
    <property type="nucleotide sequence ID" value="NZ_CP048286.1"/>
</dbReference>
<accession>A0A6C0NT45</accession>
<dbReference type="AlphaFoldDB" id="A0A6C0NT45"/>
<proteinExistence type="predicted"/>